<comment type="caution">
    <text evidence="2">The sequence shown here is derived from an EMBL/GenBank/DDBJ whole genome shotgun (WGS) entry which is preliminary data.</text>
</comment>
<feature type="region of interest" description="Disordered" evidence="1">
    <location>
        <begin position="113"/>
        <end position="141"/>
    </location>
</feature>
<name>A0AAV1N5V7_SCOSC</name>
<evidence type="ECO:0000313" key="2">
    <source>
        <dbReference type="EMBL" id="CAK6954816.1"/>
    </source>
</evidence>
<proteinExistence type="predicted"/>
<evidence type="ECO:0000256" key="1">
    <source>
        <dbReference type="SAM" id="MobiDB-lite"/>
    </source>
</evidence>
<evidence type="ECO:0000313" key="3">
    <source>
        <dbReference type="Proteomes" id="UP001314229"/>
    </source>
</evidence>
<dbReference type="Proteomes" id="UP001314229">
    <property type="component" value="Unassembled WGS sequence"/>
</dbReference>
<organism evidence="2 3">
    <name type="scientific">Scomber scombrus</name>
    <name type="common">Atlantic mackerel</name>
    <name type="synonym">Scomber vernalis</name>
    <dbReference type="NCBI Taxonomy" id="13677"/>
    <lineage>
        <taxon>Eukaryota</taxon>
        <taxon>Metazoa</taxon>
        <taxon>Chordata</taxon>
        <taxon>Craniata</taxon>
        <taxon>Vertebrata</taxon>
        <taxon>Euteleostomi</taxon>
        <taxon>Actinopterygii</taxon>
        <taxon>Neopterygii</taxon>
        <taxon>Teleostei</taxon>
        <taxon>Neoteleostei</taxon>
        <taxon>Acanthomorphata</taxon>
        <taxon>Pelagiaria</taxon>
        <taxon>Scombriformes</taxon>
        <taxon>Scombridae</taxon>
        <taxon>Scomber</taxon>
    </lineage>
</organism>
<gene>
    <name evidence="2" type="ORF">FSCOSCO3_A011516</name>
</gene>
<feature type="compositionally biased region" description="Polar residues" evidence="1">
    <location>
        <begin position="130"/>
        <end position="141"/>
    </location>
</feature>
<dbReference type="AlphaFoldDB" id="A0AAV1N5V7"/>
<dbReference type="EMBL" id="CAWUFR010000019">
    <property type="protein sequence ID" value="CAK6954816.1"/>
    <property type="molecule type" value="Genomic_DNA"/>
</dbReference>
<sequence>MWQVSNLSKLEKREMSPFAGRTRTHRLDLELFFWAALMWSCRCPPSAQHSPFLTASVPQNTFLDTHKPPIPFPDPTEMHTIVLKPCFSTVNCFGEDRCLAHFLSSIHEEEKTNADVNTGGGLAQREQPLLQKSSVCNTHEK</sequence>
<keyword evidence="3" id="KW-1185">Reference proteome</keyword>
<reference evidence="2 3" key="1">
    <citation type="submission" date="2024-01" db="EMBL/GenBank/DDBJ databases">
        <authorList>
            <person name="Alioto T."/>
            <person name="Alioto T."/>
            <person name="Gomez Garrido J."/>
        </authorList>
    </citation>
    <scope>NUCLEOTIDE SEQUENCE [LARGE SCALE GENOMIC DNA]</scope>
</reference>
<protein>
    <submittedName>
        <fullName evidence="2">Uncharacterized protein</fullName>
    </submittedName>
</protein>
<accession>A0AAV1N5V7</accession>